<evidence type="ECO:0000313" key="3">
    <source>
        <dbReference type="Proteomes" id="UP001194468"/>
    </source>
</evidence>
<sequence length="114" mass="12927">MVANGVAMILHVYVMYSRSRIILGVLLVLYVAEIVILFIATSIYSDLKYVASTCRECRPIHVVLDEALTTVNYCSISRFALLPVCWVHRRGPTRPRLCSAFLTLSCMSLWWPTS</sequence>
<protein>
    <submittedName>
        <fullName evidence="2">Uncharacterized protein</fullName>
    </submittedName>
</protein>
<gene>
    <name evidence="2" type="ORF">L210DRAFT_572829</name>
</gene>
<feature type="transmembrane region" description="Helical" evidence="1">
    <location>
        <begin position="21"/>
        <end position="44"/>
    </location>
</feature>
<evidence type="ECO:0000313" key="2">
    <source>
        <dbReference type="EMBL" id="KAF8452769.1"/>
    </source>
</evidence>
<name>A0AAD4GNI7_BOLED</name>
<dbReference type="EMBL" id="WHUW01000001">
    <property type="protein sequence ID" value="KAF8452769.1"/>
    <property type="molecule type" value="Genomic_DNA"/>
</dbReference>
<dbReference type="Proteomes" id="UP001194468">
    <property type="component" value="Unassembled WGS sequence"/>
</dbReference>
<comment type="caution">
    <text evidence="2">The sequence shown here is derived from an EMBL/GenBank/DDBJ whole genome shotgun (WGS) entry which is preliminary data.</text>
</comment>
<reference evidence="2" key="1">
    <citation type="submission" date="2019-10" db="EMBL/GenBank/DDBJ databases">
        <authorList>
            <consortium name="DOE Joint Genome Institute"/>
            <person name="Kuo A."/>
            <person name="Miyauchi S."/>
            <person name="Kiss E."/>
            <person name="Drula E."/>
            <person name="Kohler A."/>
            <person name="Sanchez-Garcia M."/>
            <person name="Andreopoulos B."/>
            <person name="Barry K.W."/>
            <person name="Bonito G."/>
            <person name="Buee M."/>
            <person name="Carver A."/>
            <person name="Chen C."/>
            <person name="Cichocki N."/>
            <person name="Clum A."/>
            <person name="Culley D."/>
            <person name="Crous P.W."/>
            <person name="Fauchery L."/>
            <person name="Girlanda M."/>
            <person name="Hayes R."/>
            <person name="Keri Z."/>
            <person name="LaButti K."/>
            <person name="Lipzen A."/>
            <person name="Lombard V."/>
            <person name="Magnuson J."/>
            <person name="Maillard F."/>
            <person name="Morin E."/>
            <person name="Murat C."/>
            <person name="Nolan M."/>
            <person name="Ohm R."/>
            <person name="Pangilinan J."/>
            <person name="Pereira M."/>
            <person name="Perotto S."/>
            <person name="Peter M."/>
            <person name="Riley R."/>
            <person name="Sitrit Y."/>
            <person name="Stielow B."/>
            <person name="Szollosi G."/>
            <person name="Zifcakova L."/>
            <person name="Stursova M."/>
            <person name="Spatafora J.W."/>
            <person name="Tedersoo L."/>
            <person name="Vaario L.-M."/>
            <person name="Yamada A."/>
            <person name="Yan M."/>
            <person name="Wang P."/>
            <person name="Xu J."/>
            <person name="Bruns T."/>
            <person name="Baldrian P."/>
            <person name="Vilgalys R."/>
            <person name="Henrissat B."/>
            <person name="Grigoriev I.V."/>
            <person name="Hibbett D."/>
            <person name="Nagy L.G."/>
            <person name="Martin F.M."/>
        </authorList>
    </citation>
    <scope>NUCLEOTIDE SEQUENCE</scope>
    <source>
        <strain evidence="2">BED1</strain>
    </source>
</reference>
<reference evidence="2" key="2">
    <citation type="journal article" date="2020" name="Nat. Commun.">
        <title>Large-scale genome sequencing of mycorrhizal fungi provides insights into the early evolution of symbiotic traits.</title>
        <authorList>
            <person name="Miyauchi S."/>
            <person name="Kiss E."/>
            <person name="Kuo A."/>
            <person name="Drula E."/>
            <person name="Kohler A."/>
            <person name="Sanchez-Garcia M."/>
            <person name="Morin E."/>
            <person name="Andreopoulos B."/>
            <person name="Barry K.W."/>
            <person name="Bonito G."/>
            <person name="Buee M."/>
            <person name="Carver A."/>
            <person name="Chen C."/>
            <person name="Cichocki N."/>
            <person name="Clum A."/>
            <person name="Culley D."/>
            <person name="Crous P.W."/>
            <person name="Fauchery L."/>
            <person name="Girlanda M."/>
            <person name="Hayes R.D."/>
            <person name="Keri Z."/>
            <person name="LaButti K."/>
            <person name="Lipzen A."/>
            <person name="Lombard V."/>
            <person name="Magnuson J."/>
            <person name="Maillard F."/>
            <person name="Murat C."/>
            <person name="Nolan M."/>
            <person name="Ohm R.A."/>
            <person name="Pangilinan J."/>
            <person name="Pereira M.F."/>
            <person name="Perotto S."/>
            <person name="Peter M."/>
            <person name="Pfister S."/>
            <person name="Riley R."/>
            <person name="Sitrit Y."/>
            <person name="Stielow J.B."/>
            <person name="Szollosi G."/>
            <person name="Zifcakova L."/>
            <person name="Stursova M."/>
            <person name="Spatafora J.W."/>
            <person name="Tedersoo L."/>
            <person name="Vaario L.M."/>
            <person name="Yamada A."/>
            <person name="Yan M."/>
            <person name="Wang P."/>
            <person name="Xu J."/>
            <person name="Bruns T."/>
            <person name="Baldrian P."/>
            <person name="Vilgalys R."/>
            <person name="Dunand C."/>
            <person name="Henrissat B."/>
            <person name="Grigoriev I.V."/>
            <person name="Hibbett D."/>
            <person name="Nagy L.G."/>
            <person name="Martin F.M."/>
        </authorList>
    </citation>
    <scope>NUCLEOTIDE SEQUENCE</scope>
    <source>
        <strain evidence="2">BED1</strain>
    </source>
</reference>
<keyword evidence="1" id="KW-1133">Transmembrane helix</keyword>
<keyword evidence="3" id="KW-1185">Reference proteome</keyword>
<evidence type="ECO:0000256" key="1">
    <source>
        <dbReference type="SAM" id="Phobius"/>
    </source>
</evidence>
<keyword evidence="1" id="KW-0812">Transmembrane</keyword>
<proteinExistence type="predicted"/>
<organism evidence="2 3">
    <name type="scientific">Boletus edulis BED1</name>
    <dbReference type="NCBI Taxonomy" id="1328754"/>
    <lineage>
        <taxon>Eukaryota</taxon>
        <taxon>Fungi</taxon>
        <taxon>Dikarya</taxon>
        <taxon>Basidiomycota</taxon>
        <taxon>Agaricomycotina</taxon>
        <taxon>Agaricomycetes</taxon>
        <taxon>Agaricomycetidae</taxon>
        <taxon>Boletales</taxon>
        <taxon>Boletineae</taxon>
        <taxon>Boletaceae</taxon>
        <taxon>Boletoideae</taxon>
        <taxon>Boletus</taxon>
    </lineage>
</organism>
<accession>A0AAD4GNI7</accession>
<dbReference type="AlphaFoldDB" id="A0AAD4GNI7"/>
<keyword evidence="1" id="KW-0472">Membrane</keyword>